<sequence>MRKETSKILIIIVYLIITSCEKHNKETSITEKKQVKTSKNHSEENLFMDDVEKITLLSISKNIPLKQVNSVLKDYYDKTSLAFVYNNNSDYYEKVIDTISKKYNLSNQKTASIIFSYQYELITEEEIIENYLLEKDEYLSNQDNEY</sequence>
<dbReference type="EMBL" id="JAAMPT010000206">
    <property type="protein sequence ID" value="NMH25250.1"/>
    <property type="molecule type" value="Genomic_DNA"/>
</dbReference>
<organism evidence="1 2">
    <name type="scientific">Flavobacterium solisilvae</name>
    <dbReference type="NCBI Taxonomy" id="1852019"/>
    <lineage>
        <taxon>Bacteria</taxon>
        <taxon>Pseudomonadati</taxon>
        <taxon>Bacteroidota</taxon>
        <taxon>Flavobacteriia</taxon>
        <taxon>Flavobacteriales</taxon>
        <taxon>Flavobacteriaceae</taxon>
        <taxon>Flavobacterium</taxon>
    </lineage>
</organism>
<dbReference type="RefSeq" id="WP_169523825.1">
    <property type="nucleotide sequence ID" value="NZ_JAAMPT010000206.1"/>
</dbReference>
<proteinExistence type="predicted"/>
<evidence type="ECO:0000313" key="2">
    <source>
        <dbReference type="Proteomes" id="UP000767947"/>
    </source>
</evidence>
<gene>
    <name evidence="1" type="ORF">G6042_08205</name>
</gene>
<evidence type="ECO:0008006" key="3">
    <source>
        <dbReference type="Google" id="ProtNLM"/>
    </source>
</evidence>
<name>A0ABX1QSK1_9FLAO</name>
<dbReference type="Proteomes" id="UP000767947">
    <property type="component" value="Unassembled WGS sequence"/>
</dbReference>
<keyword evidence="2" id="KW-1185">Reference proteome</keyword>
<accession>A0ABX1QSK1</accession>
<reference evidence="1 2" key="1">
    <citation type="submission" date="2020-02" db="EMBL/GenBank/DDBJ databases">
        <title>Flavobacterium sp. genome.</title>
        <authorList>
            <person name="Jung H.S."/>
            <person name="Baek J.H."/>
            <person name="Jeon C.O."/>
        </authorList>
    </citation>
    <scope>NUCLEOTIDE SEQUENCE [LARGE SCALE GENOMIC DNA]</scope>
    <source>
        <strain evidence="1 2">SE-s27</strain>
    </source>
</reference>
<dbReference type="PROSITE" id="PS51257">
    <property type="entry name" value="PROKAR_LIPOPROTEIN"/>
    <property type="match status" value="1"/>
</dbReference>
<protein>
    <recommendedName>
        <fullName evidence="3">DUF4296 domain-containing protein</fullName>
    </recommendedName>
</protein>
<evidence type="ECO:0000313" key="1">
    <source>
        <dbReference type="EMBL" id="NMH25250.1"/>
    </source>
</evidence>
<comment type="caution">
    <text evidence="1">The sequence shown here is derived from an EMBL/GenBank/DDBJ whole genome shotgun (WGS) entry which is preliminary data.</text>
</comment>